<dbReference type="Gene3D" id="3.40.1650.10">
    <property type="entry name" value="RbsD-like domain"/>
    <property type="match status" value="1"/>
</dbReference>
<dbReference type="InterPro" id="IPR007721">
    <property type="entry name" value="RbsD_FucU"/>
</dbReference>
<evidence type="ECO:0000313" key="4">
    <source>
        <dbReference type="EMBL" id="MDO6964468.1"/>
    </source>
</evidence>
<dbReference type="Pfam" id="PF05025">
    <property type="entry name" value="RbsD_FucU"/>
    <property type="match status" value="1"/>
</dbReference>
<evidence type="ECO:0000313" key="5">
    <source>
        <dbReference type="Proteomes" id="UP001174932"/>
    </source>
</evidence>
<dbReference type="SUPFAM" id="SSF102546">
    <property type="entry name" value="RbsD-like"/>
    <property type="match status" value="1"/>
</dbReference>
<keyword evidence="2" id="KW-0413">Isomerase</keyword>
<dbReference type="PANTHER" id="PTHR31690:SF4">
    <property type="entry name" value="FUCOSE MUTAROTASE"/>
    <property type="match status" value="1"/>
</dbReference>
<proteinExistence type="predicted"/>
<sequence length="152" mass="16474">MLKGLSPYLSPDILHALAAMGHGDYLMLVDANFPAVACAQSTIVGRPLMIAAPTAGAAAEAILSIMPLDDFIDFPAHRMEVGGEPDTIPPVQQEVQAAIDQAEGRKRTMARIDRFDFYDKSKQAFCIIQSGERRFYGCFMLTKGVIAPEATV</sequence>
<protein>
    <submittedName>
        <fullName evidence="4">RbsD/FucU domain-containing protein</fullName>
    </submittedName>
</protein>
<reference evidence="4" key="1">
    <citation type="journal article" date="2015" name="Int. J. Syst. Evol. Microbiol.">
        <title>Rhizobium alvei sp. nov., isolated from a freshwater river.</title>
        <authorList>
            <person name="Sheu S.Y."/>
            <person name="Huang H.W."/>
            <person name="Young C.C."/>
            <person name="Chen W.M."/>
        </authorList>
    </citation>
    <scope>NUCLEOTIDE SEQUENCE</scope>
    <source>
        <strain evidence="4">TNR-22</strain>
    </source>
</reference>
<comment type="catalytic activity">
    <reaction evidence="3">
        <text>alpha-L-fucose = beta-L-fucose</text>
        <dbReference type="Rhea" id="RHEA:25580"/>
        <dbReference type="ChEBI" id="CHEBI:42548"/>
        <dbReference type="ChEBI" id="CHEBI:42589"/>
        <dbReference type="EC" id="5.1.3.29"/>
    </reaction>
</comment>
<evidence type="ECO:0000256" key="1">
    <source>
        <dbReference type="ARBA" id="ARBA00000223"/>
    </source>
</evidence>
<reference evidence="4" key="2">
    <citation type="submission" date="2023-07" db="EMBL/GenBank/DDBJ databases">
        <authorList>
            <person name="Shen H."/>
        </authorList>
    </citation>
    <scope>NUCLEOTIDE SEQUENCE</scope>
    <source>
        <strain evidence="4">TNR-22</strain>
    </source>
</reference>
<evidence type="ECO:0000256" key="3">
    <source>
        <dbReference type="ARBA" id="ARBA00036324"/>
    </source>
</evidence>
<accession>A0ABT8YL61</accession>
<dbReference type="Proteomes" id="UP001174932">
    <property type="component" value="Unassembled WGS sequence"/>
</dbReference>
<comment type="catalytic activity">
    <reaction evidence="1">
        <text>beta-D-ribopyranose = beta-D-ribofuranose</text>
        <dbReference type="Rhea" id="RHEA:25432"/>
        <dbReference type="ChEBI" id="CHEBI:27476"/>
        <dbReference type="ChEBI" id="CHEBI:47002"/>
        <dbReference type="EC" id="5.4.99.62"/>
    </reaction>
</comment>
<gene>
    <name evidence="4" type="ORF">Q4481_10910</name>
</gene>
<dbReference type="RefSeq" id="WP_304376376.1">
    <property type="nucleotide sequence ID" value="NZ_JAUOZU010000007.1"/>
</dbReference>
<dbReference type="EMBL" id="JAUOZU010000007">
    <property type="protein sequence ID" value="MDO6964468.1"/>
    <property type="molecule type" value="Genomic_DNA"/>
</dbReference>
<evidence type="ECO:0000256" key="2">
    <source>
        <dbReference type="ARBA" id="ARBA00023235"/>
    </source>
</evidence>
<dbReference type="InterPro" id="IPR050443">
    <property type="entry name" value="RbsD/FucU_mutarotase"/>
</dbReference>
<keyword evidence="5" id="KW-1185">Reference proteome</keyword>
<dbReference type="PANTHER" id="PTHR31690">
    <property type="entry name" value="FUCOSE MUTAROTASE"/>
    <property type="match status" value="1"/>
</dbReference>
<comment type="caution">
    <text evidence="4">The sequence shown here is derived from an EMBL/GenBank/DDBJ whole genome shotgun (WGS) entry which is preliminary data.</text>
</comment>
<dbReference type="InterPro" id="IPR023750">
    <property type="entry name" value="RbsD-like_sf"/>
</dbReference>
<organism evidence="4 5">
    <name type="scientific">Rhizobium alvei</name>
    <dbReference type="NCBI Taxonomy" id="1132659"/>
    <lineage>
        <taxon>Bacteria</taxon>
        <taxon>Pseudomonadati</taxon>
        <taxon>Pseudomonadota</taxon>
        <taxon>Alphaproteobacteria</taxon>
        <taxon>Hyphomicrobiales</taxon>
        <taxon>Rhizobiaceae</taxon>
        <taxon>Rhizobium/Agrobacterium group</taxon>
        <taxon>Rhizobium</taxon>
    </lineage>
</organism>
<name>A0ABT8YL61_9HYPH</name>